<sequence length="421" mass="47234">MSNQPARPEVAAPAYDDAEKGTLESDHKQSALVTLEYKDEKKDLTMVSAKEVVPAPAKPAKPVTKKKKVSKWILWTLWFNTYRKLFTFVFTINMVGLGIAASGHWPYAVRYNGAMALGNLNFAILMRNEIFGRILYWIVNTLFAKHLGGIHSGCALSGVLWLVLKVVNNFRNHSAMHDSILIFGTVTNIAVIISAISAFPWVRNTHHNILLPWICVREVPVDIELPSPKVAIVRFKRGMQQSLLGRISRSSIMEYHAFGIISEGTHAKYHYMICGDFTRSLVNDPPKTLWTRELKFAGVSHTSTLYKRGVRICTGTGIGAALSTCLQSPHWFLIWIGSDQEKTFGPTITGLIHRHIGPERLLLWDSKLRGGRPDTMKILKEAFYGWEAEVVFITSNYIGNSEIMEGCKEAGIPAFGTLWDF</sequence>
<dbReference type="Proteomes" id="UP000298061">
    <property type="component" value="Unassembled WGS sequence"/>
</dbReference>
<reference evidence="3 4" key="1">
    <citation type="submission" date="2019-02" db="EMBL/GenBank/DDBJ databases">
        <title>Genome sequencing of the rare red list fungi Hericium alpestre (H. flagellum).</title>
        <authorList>
            <person name="Buettner E."/>
            <person name="Kellner H."/>
        </authorList>
    </citation>
    <scope>NUCLEOTIDE SEQUENCE [LARGE SCALE GENOMIC DNA]</scope>
    <source>
        <strain evidence="3 4">DSM 108284</strain>
    </source>
</reference>
<gene>
    <name evidence="3" type="ORF">EWM64_g2046</name>
</gene>
<name>A0A4Z0A6I3_9AGAM</name>
<dbReference type="PANTHER" id="PTHR33927">
    <property type="entry name" value="TRANSMEMBRANE PROTEIN"/>
    <property type="match status" value="1"/>
</dbReference>
<accession>A0A4Z0A6I3</accession>
<feature type="compositionally biased region" description="Basic and acidic residues" evidence="1">
    <location>
        <begin position="17"/>
        <end position="27"/>
    </location>
</feature>
<dbReference type="InterPro" id="IPR052979">
    <property type="entry name" value="Adenylate-forming_domain"/>
</dbReference>
<dbReference type="AlphaFoldDB" id="A0A4Z0A6I3"/>
<comment type="caution">
    <text evidence="3">The sequence shown here is derived from an EMBL/GenBank/DDBJ whole genome shotgun (WGS) entry which is preliminary data.</text>
</comment>
<feature type="region of interest" description="Disordered" evidence="1">
    <location>
        <begin position="1"/>
        <end position="27"/>
    </location>
</feature>
<evidence type="ECO:0008006" key="5">
    <source>
        <dbReference type="Google" id="ProtNLM"/>
    </source>
</evidence>
<protein>
    <recommendedName>
        <fullName evidence="5">Non-ribosomal peptide synthetase</fullName>
    </recommendedName>
</protein>
<keyword evidence="2" id="KW-0812">Transmembrane</keyword>
<dbReference type="STRING" id="135208.A0A4Z0A6I3"/>
<organism evidence="3 4">
    <name type="scientific">Hericium alpestre</name>
    <dbReference type="NCBI Taxonomy" id="135208"/>
    <lineage>
        <taxon>Eukaryota</taxon>
        <taxon>Fungi</taxon>
        <taxon>Dikarya</taxon>
        <taxon>Basidiomycota</taxon>
        <taxon>Agaricomycotina</taxon>
        <taxon>Agaricomycetes</taxon>
        <taxon>Russulales</taxon>
        <taxon>Hericiaceae</taxon>
        <taxon>Hericium</taxon>
    </lineage>
</organism>
<keyword evidence="4" id="KW-1185">Reference proteome</keyword>
<keyword evidence="2" id="KW-0472">Membrane</keyword>
<evidence type="ECO:0000313" key="3">
    <source>
        <dbReference type="EMBL" id="TFY81963.1"/>
    </source>
</evidence>
<dbReference type="EMBL" id="SFCI01000156">
    <property type="protein sequence ID" value="TFY81963.1"/>
    <property type="molecule type" value="Genomic_DNA"/>
</dbReference>
<feature type="transmembrane region" description="Helical" evidence="2">
    <location>
        <begin position="150"/>
        <end position="168"/>
    </location>
</feature>
<dbReference type="OrthoDB" id="3142841at2759"/>
<evidence type="ECO:0000313" key="4">
    <source>
        <dbReference type="Proteomes" id="UP000298061"/>
    </source>
</evidence>
<dbReference type="PANTHER" id="PTHR33927:SF1">
    <property type="entry name" value="TRANSMEMBRANE PROTEIN"/>
    <property type="match status" value="1"/>
</dbReference>
<evidence type="ECO:0000256" key="1">
    <source>
        <dbReference type="SAM" id="MobiDB-lite"/>
    </source>
</evidence>
<evidence type="ECO:0000256" key="2">
    <source>
        <dbReference type="SAM" id="Phobius"/>
    </source>
</evidence>
<keyword evidence="2" id="KW-1133">Transmembrane helix</keyword>
<proteinExistence type="predicted"/>
<feature type="transmembrane region" description="Helical" evidence="2">
    <location>
        <begin position="85"/>
        <end position="108"/>
    </location>
</feature>
<feature type="transmembrane region" description="Helical" evidence="2">
    <location>
        <begin position="180"/>
        <end position="202"/>
    </location>
</feature>